<protein>
    <submittedName>
        <fullName evidence="2">Uncharacterized protein</fullName>
    </submittedName>
</protein>
<evidence type="ECO:0000313" key="3">
    <source>
        <dbReference type="Proteomes" id="UP000249218"/>
    </source>
</evidence>
<dbReference type="EMBL" id="KZ150537">
    <property type="protein sequence ID" value="PZC70583.1"/>
    <property type="molecule type" value="Genomic_DNA"/>
</dbReference>
<dbReference type="Proteomes" id="UP000249218">
    <property type="component" value="Unassembled WGS sequence"/>
</dbReference>
<accession>A0A2W1BFZ8</accession>
<reference evidence="2 3" key="1">
    <citation type="journal article" date="2017" name="BMC Biol.">
        <title>Genomic innovations, transcriptional plasticity and gene loss underlying the evolution and divergence of two highly polyphagous and invasive Helicoverpa pest species.</title>
        <authorList>
            <person name="Pearce S.L."/>
            <person name="Clarke D.F."/>
            <person name="East P.D."/>
            <person name="Elfekih S."/>
            <person name="Gordon K.H."/>
            <person name="Jermiin L.S."/>
            <person name="McGaughran A."/>
            <person name="Oakeshott J.G."/>
            <person name="Papanikolaou A."/>
            <person name="Perera O.P."/>
            <person name="Rane R.V."/>
            <person name="Richards S."/>
            <person name="Tay W.T."/>
            <person name="Walsh T.K."/>
            <person name="Anderson A."/>
            <person name="Anderson C.J."/>
            <person name="Asgari S."/>
            <person name="Board P.G."/>
            <person name="Bretschneider A."/>
            <person name="Campbell P.M."/>
            <person name="Chertemps T."/>
            <person name="Christeller J.T."/>
            <person name="Coppin C.W."/>
            <person name="Downes S.J."/>
            <person name="Duan G."/>
            <person name="Farnsworth C.A."/>
            <person name="Good R.T."/>
            <person name="Han L.B."/>
            <person name="Han Y.C."/>
            <person name="Hatje K."/>
            <person name="Horne I."/>
            <person name="Huang Y.P."/>
            <person name="Hughes D.S."/>
            <person name="Jacquin-Joly E."/>
            <person name="James W."/>
            <person name="Jhangiani S."/>
            <person name="Kollmar M."/>
            <person name="Kuwar S.S."/>
            <person name="Li S."/>
            <person name="Liu N.Y."/>
            <person name="Maibeche M.T."/>
            <person name="Miller J.R."/>
            <person name="Montagne N."/>
            <person name="Perry T."/>
            <person name="Qu J."/>
            <person name="Song S.V."/>
            <person name="Sutton G.G."/>
            <person name="Vogel H."/>
            <person name="Walenz B.P."/>
            <person name="Xu W."/>
            <person name="Zhang H.J."/>
            <person name="Zou Z."/>
            <person name="Batterham P."/>
            <person name="Edwards O.R."/>
            <person name="Feyereisen R."/>
            <person name="Gibbs R.A."/>
            <person name="Heckel D.G."/>
            <person name="McGrath A."/>
            <person name="Robin C."/>
            <person name="Scherer S.E."/>
            <person name="Worley K.C."/>
            <person name="Wu Y.D."/>
        </authorList>
    </citation>
    <scope>NUCLEOTIDE SEQUENCE [LARGE SCALE GENOMIC DNA]</scope>
    <source>
        <strain evidence="2">Harm_GR_Male_#8</strain>
        <tissue evidence="2">Whole organism</tissue>
    </source>
</reference>
<sequence>MITNAASKRDAHRKPPPYPGPPVIPEAAAASSSSDEYFSPPPTPAGDTDQLGIGRPTGRYQGPRYRWLCAAHEMDSENERKRHARILRIHRGRN</sequence>
<keyword evidence="3" id="KW-1185">Reference proteome</keyword>
<gene>
    <name evidence="2" type="primary">HaOG215582</name>
    <name evidence="2" type="ORF">B5X24_HaOG215582</name>
</gene>
<dbReference type="AlphaFoldDB" id="A0A2W1BFZ8"/>
<feature type="compositionally biased region" description="Low complexity" evidence="1">
    <location>
        <begin position="25"/>
        <end position="34"/>
    </location>
</feature>
<organism evidence="2 3">
    <name type="scientific">Helicoverpa armigera</name>
    <name type="common">Cotton bollworm</name>
    <name type="synonym">Heliothis armigera</name>
    <dbReference type="NCBI Taxonomy" id="29058"/>
    <lineage>
        <taxon>Eukaryota</taxon>
        <taxon>Metazoa</taxon>
        <taxon>Ecdysozoa</taxon>
        <taxon>Arthropoda</taxon>
        <taxon>Hexapoda</taxon>
        <taxon>Insecta</taxon>
        <taxon>Pterygota</taxon>
        <taxon>Neoptera</taxon>
        <taxon>Endopterygota</taxon>
        <taxon>Lepidoptera</taxon>
        <taxon>Glossata</taxon>
        <taxon>Ditrysia</taxon>
        <taxon>Noctuoidea</taxon>
        <taxon>Noctuidae</taxon>
        <taxon>Heliothinae</taxon>
        <taxon>Helicoverpa</taxon>
    </lineage>
</organism>
<evidence type="ECO:0000313" key="2">
    <source>
        <dbReference type="EMBL" id="PZC70583.1"/>
    </source>
</evidence>
<evidence type="ECO:0000256" key="1">
    <source>
        <dbReference type="SAM" id="MobiDB-lite"/>
    </source>
</evidence>
<feature type="region of interest" description="Disordered" evidence="1">
    <location>
        <begin position="1"/>
        <end position="60"/>
    </location>
</feature>
<name>A0A2W1BFZ8_HELAM</name>
<proteinExistence type="predicted"/>